<organism evidence="3 4">
    <name type="scientific">Rhizoclosmatium globosum</name>
    <dbReference type="NCBI Taxonomy" id="329046"/>
    <lineage>
        <taxon>Eukaryota</taxon>
        <taxon>Fungi</taxon>
        <taxon>Fungi incertae sedis</taxon>
        <taxon>Chytridiomycota</taxon>
        <taxon>Chytridiomycota incertae sedis</taxon>
        <taxon>Chytridiomycetes</taxon>
        <taxon>Chytridiales</taxon>
        <taxon>Chytriomycetaceae</taxon>
        <taxon>Rhizoclosmatium</taxon>
    </lineage>
</organism>
<evidence type="ECO:0000259" key="2">
    <source>
        <dbReference type="PROSITE" id="PS51203"/>
    </source>
</evidence>
<dbReference type="Pfam" id="PF04925">
    <property type="entry name" value="SHQ1"/>
    <property type="match status" value="1"/>
</dbReference>
<comment type="caution">
    <text evidence="3">The sequence shown here is derived from an EMBL/GenBank/DDBJ whole genome shotgun (WGS) entry which is preliminary data.</text>
</comment>
<dbReference type="GO" id="GO:0005654">
    <property type="term" value="C:nucleoplasm"/>
    <property type="evidence" value="ECO:0007669"/>
    <property type="project" value="TreeGrafter"/>
</dbReference>
<dbReference type="Proteomes" id="UP000193642">
    <property type="component" value="Unassembled WGS sequence"/>
</dbReference>
<evidence type="ECO:0000313" key="3">
    <source>
        <dbReference type="EMBL" id="ORY39021.1"/>
    </source>
</evidence>
<feature type="domain" description="CS" evidence="2">
    <location>
        <begin position="1"/>
        <end position="89"/>
    </location>
</feature>
<dbReference type="STRING" id="329046.A0A1Y2BW95"/>
<dbReference type="PROSITE" id="PS51203">
    <property type="entry name" value="CS"/>
    <property type="match status" value="1"/>
</dbReference>
<name>A0A1Y2BW95_9FUNG</name>
<dbReference type="CDD" id="cd06463">
    <property type="entry name" value="p23_like"/>
    <property type="match status" value="1"/>
</dbReference>
<evidence type="ECO:0000313" key="4">
    <source>
        <dbReference type="Proteomes" id="UP000193642"/>
    </source>
</evidence>
<keyword evidence="4" id="KW-1185">Reference proteome</keyword>
<comment type="similarity">
    <text evidence="1">Belongs to the SHQ1 family.</text>
</comment>
<dbReference type="EMBL" id="MCGO01000041">
    <property type="protein sequence ID" value="ORY39021.1"/>
    <property type="molecule type" value="Genomic_DNA"/>
</dbReference>
<dbReference type="PANTHER" id="PTHR12967:SF0">
    <property type="entry name" value="PROTEIN SHQ1 HOMOLOG"/>
    <property type="match status" value="1"/>
</dbReference>
<dbReference type="InterPro" id="IPR007052">
    <property type="entry name" value="CS_dom"/>
</dbReference>
<dbReference type="InterPro" id="IPR048696">
    <property type="entry name" value="SHQ1-like_CS"/>
</dbReference>
<accession>A0A1Y2BW95</accession>
<dbReference type="GO" id="GO:0000493">
    <property type="term" value="P:box H/ACA snoRNP assembly"/>
    <property type="evidence" value="ECO:0007669"/>
    <property type="project" value="InterPro"/>
</dbReference>
<protein>
    <submittedName>
        <fullName evidence="3">SHQ1-domain-containing protein</fullName>
    </submittedName>
</protein>
<gene>
    <name evidence="3" type="ORF">BCR33DRAFT_853599</name>
</gene>
<dbReference type="AlphaFoldDB" id="A0A1Y2BW95"/>
<sequence>MLTPQFTASQTDDAVLLTIKTPYVKATDIEFFIQGPEFKLHINPYFLRLTFPHELIENGKETAKYDVGKGEIYLSLPKKEPGLHFEDLDLLSKLMMPKAHVAAGIVGGGSGVNKAAGLKGPLIEEMGGTEEDAEDMEQDGDEDEEDFDWEIPQELPEPDLISGVKYGFNNSYSGFSAHVSELGRDIIDIAAIDQSTPVSRRAERIQKEDEKFDEDYYMSDFMNDEDIKRILKFKPEFWASLKKIQQARAAGTSSSAKAEGKKPLIMEVPVVETKPDDGPQTMNMISASGNIDMESVAKEHAEILAEMIQNGSASSATVSEPTWKLDESLLPNQPAPKPSAEDDDWLNFTATEQQEMISLPHRKLLIEPSSSKPLYLGLVDIIFAYCYDHRSMEGDTTVESAWTIAKLSPTLSCFETFSTLNETLVACTRRVLSYPLYRHWGLCMKVKDDVAILFKLGKRALLKVMLAVRRLMRGDDACFVFDRLYIEDYCLWLQSDWVSDKVVKELGSEIQHLAVTKESIGWDLEALEELAKEIGNDEEEMMEG</sequence>
<dbReference type="InterPro" id="IPR007009">
    <property type="entry name" value="Shq1_C"/>
</dbReference>
<dbReference type="SUPFAM" id="SSF49764">
    <property type="entry name" value="HSP20-like chaperones"/>
    <property type="match status" value="1"/>
</dbReference>
<evidence type="ECO:0000256" key="1">
    <source>
        <dbReference type="ARBA" id="ARBA00005607"/>
    </source>
</evidence>
<dbReference type="Gene3D" id="2.60.40.790">
    <property type="match status" value="1"/>
</dbReference>
<dbReference type="Pfam" id="PF21413">
    <property type="entry name" value="SHQ1-like_CS"/>
    <property type="match status" value="1"/>
</dbReference>
<proteinExistence type="inferred from homology"/>
<dbReference type="GO" id="GO:0005737">
    <property type="term" value="C:cytoplasm"/>
    <property type="evidence" value="ECO:0007669"/>
    <property type="project" value="TreeGrafter"/>
</dbReference>
<reference evidence="3 4" key="1">
    <citation type="submission" date="2016-07" db="EMBL/GenBank/DDBJ databases">
        <title>Pervasive Adenine N6-methylation of Active Genes in Fungi.</title>
        <authorList>
            <consortium name="DOE Joint Genome Institute"/>
            <person name="Mondo S.J."/>
            <person name="Dannebaum R.O."/>
            <person name="Kuo R.C."/>
            <person name="Labutti K."/>
            <person name="Haridas S."/>
            <person name="Kuo A."/>
            <person name="Salamov A."/>
            <person name="Ahrendt S.R."/>
            <person name="Lipzen A."/>
            <person name="Sullivan W."/>
            <person name="Andreopoulos W.B."/>
            <person name="Clum A."/>
            <person name="Lindquist E."/>
            <person name="Daum C."/>
            <person name="Ramamoorthy G.K."/>
            <person name="Gryganskyi A."/>
            <person name="Culley D."/>
            <person name="Magnuson J.K."/>
            <person name="James T.Y."/>
            <person name="O'Malley M.A."/>
            <person name="Stajich J.E."/>
            <person name="Spatafora J.W."/>
            <person name="Visel A."/>
            <person name="Grigoriev I.V."/>
        </authorList>
    </citation>
    <scope>NUCLEOTIDE SEQUENCE [LARGE SCALE GENOMIC DNA]</scope>
    <source>
        <strain evidence="3 4">JEL800</strain>
    </source>
</reference>
<dbReference type="InterPro" id="IPR008978">
    <property type="entry name" value="HSP20-like_chaperone"/>
</dbReference>
<dbReference type="InterPro" id="IPR039742">
    <property type="entry name" value="Shq1"/>
</dbReference>
<dbReference type="PANTHER" id="PTHR12967">
    <property type="entry name" value="PROTEIN SHQ1 HOMOLOG"/>
    <property type="match status" value="1"/>
</dbReference>
<dbReference type="GO" id="GO:0051082">
    <property type="term" value="F:unfolded protein binding"/>
    <property type="evidence" value="ECO:0007669"/>
    <property type="project" value="TreeGrafter"/>
</dbReference>
<dbReference type="OrthoDB" id="73639at2759"/>